<protein>
    <submittedName>
        <fullName evidence="1">Uncharacterized protein</fullName>
    </submittedName>
</protein>
<proteinExistence type="predicted"/>
<sequence>MGNFATTGELNAHRLASAWRFALASARRCKDPALTAERLHSFARVAWPVAFPFDRLDAERLTLDAISMAGVATR</sequence>
<dbReference type="EMBL" id="JBBBNY010000014">
    <property type="protein sequence ID" value="MEI7038073.1"/>
    <property type="molecule type" value="Genomic_DNA"/>
</dbReference>
<comment type="caution">
    <text evidence="1">The sequence shown here is derived from an EMBL/GenBank/DDBJ whole genome shotgun (WGS) entry which is preliminary data.</text>
</comment>
<name>A0ABU8JG12_9GAMM</name>
<evidence type="ECO:0000313" key="1">
    <source>
        <dbReference type="EMBL" id="MEI7038073.1"/>
    </source>
</evidence>
<accession>A0ABU8JG12</accession>
<organism evidence="1 2">
    <name type="scientific">Fulvimonas yonginensis</name>
    <dbReference type="NCBI Taxonomy" id="1495200"/>
    <lineage>
        <taxon>Bacteria</taxon>
        <taxon>Pseudomonadati</taxon>
        <taxon>Pseudomonadota</taxon>
        <taxon>Gammaproteobacteria</taxon>
        <taxon>Lysobacterales</taxon>
        <taxon>Rhodanobacteraceae</taxon>
        <taxon>Fulvimonas</taxon>
    </lineage>
</organism>
<dbReference type="RefSeq" id="WP_336808715.1">
    <property type="nucleotide sequence ID" value="NZ_JBBBNY010000014.1"/>
</dbReference>
<gene>
    <name evidence="1" type="ORF">WAT24_15015</name>
</gene>
<evidence type="ECO:0000313" key="2">
    <source>
        <dbReference type="Proteomes" id="UP001381174"/>
    </source>
</evidence>
<keyword evidence="2" id="KW-1185">Reference proteome</keyword>
<dbReference type="Proteomes" id="UP001381174">
    <property type="component" value="Unassembled WGS sequence"/>
</dbReference>
<reference evidence="1 2" key="1">
    <citation type="journal article" date="2014" name="Int. J. Syst. Evol. Microbiol.">
        <title>Fulvimonas yonginensis sp. nov., isolated from greenhouse soil, and emended description of the genus Fulvimonas.</title>
        <authorList>
            <person name="Ahn J.H."/>
            <person name="Kim S.J."/>
            <person name="Weon H.Y."/>
            <person name="Hong S.B."/>
            <person name="Seok S.J."/>
            <person name="Kwon S.W."/>
        </authorList>
    </citation>
    <scope>NUCLEOTIDE SEQUENCE [LARGE SCALE GENOMIC DNA]</scope>
    <source>
        <strain evidence="1 2">KACC 16952</strain>
    </source>
</reference>